<dbReference type="EMBL" id="LODT01000006">
    <property type="protein sequence ID" value="KYR01797.1"/>
    <property type="molecule type" value="Genomic_DNA"/>
</dbReference>
<dbReference type="GO" id="GO:0003959">
    <property type="term" value="F:NADPH dehydrogenase activity"/>
    <property type="evidence" value="ECO:0007669"/>
    <property type="project" value="InterPro"/>
</dbReference>
<reference evidence="7 8" key="1">
    <citation type="submission" date="2015-12" db="EMBL/GenBank/DDBJ databases">
        <title>Dictyostelia acquired genes for synthesis and detection of signals that induce cell-type specialization by lateral gene transfer from prokaryotes.</title>
        <authorList>
            <person name="Gloeckner G."/>
            <person name="Schaap P."/>
        </authorList>
    </citation>
    <scope>NUCLEOTIDE SEQUENCE [LARGE SCALE GENOMIC DNA]</scope>
    <source>
        <strain evidence="7 8">TK</strain>
    </source>
</reference>
<evidence type="ECO:0000256" key="5">
    <source>
        <dbReference type="ARBA" id="ARBA00023002"/>
    </source>
</evidence>
<dbReference type="InterPro" id="IPR044152">
    <property type="entry name" value="YqjM-like"/>
</dbReference>
<dbReference type="Gene3D" id="3.20.20.70">
    <property type="entry name" value="Aldolase class I"/>
    <property type="match status" value="1"/>
</dbReference>
<evidence type="ECO:0000256" key="2">
    <source>
        <dbReference type="ARBA" id="ARBA00022630"/>
    </source>
</evidence>
<dbReference type="InParanoid" id="A0A152A6U8"/>
<dbReference type="OrthoDB" id="276546at2759"/>
<proteinExistence type="predicted"/>
<keyword evidence="4" id="KW-0521">NADP</keyword>
<dbReference type="STRING" id="361077.A0A152A6U8"/>
<dbReference type="InterPro" id="IPR001155">
    <property type="entry name" value="OxRdtase_FMN_N"/>
</dbReference>
<keyword evidence="3" id="KW-0288">FMN</keyword>
<accession>A0A152A6U8</accession>
<evidence type="ECO:0000313" key="7">
    <source>
        <dbReference type="EMBL" id="KYR01797.1"/>
    </source>
</evidence>
<dbReference type="PANTHER" id="PTHR43303">
    <property type="entry name" value="NADPH DEHYDROGENASE C23G7.10C-RELATED"/>
    <property type="match status" value="1"/>
</dbReference>
<dbReference type="GO" id="GO:0050661">
    <property type="term" value="F:NADP binding"/>
    <property type="evidence" value="ECO:0007669"/>
    <property type="project" value="InterPro"/>
</dbReference>
<dbReference type="Proteomes" id="UP000076078">
    <property type="component" value="Unassembled WGS sequence"/>
</dbReference>
<dbReference type="AlphaFoldDB" id="A0A152A6U8"/>
<gene>
    <name evidence="7" type="ORF">DLAC_01811</name>
</gene>
<evidence type="ECO:0000256" key="3">
    <source>
        <dbReference type="ARBA" id="ARBA00022643"/>
    </source>
</evidence>
<dbReference type="OMA" id="ANIPWGP"/>
<feature type="domain" description="NADH:flavin oxidoreductase/NADH oxidase N-terminal" evidence="6">
    <location>
        <begin position="36"/>
        <end position="375"/>
    </location>
</feature>
<keyword evidence="5" id="KW-0560">Oxidoreductase</keyword>
<protein>
    <submittedName>
        <fullName evidence="7">NADH:flavin oxidoreductase/NADH oxidase domain-containing protein</fullName>
    </submittedName>
</protein>
<evidence type="ECO:0000256" key="1">
    <source>
        <dbReference type="ARBA" id="ARBA00001917"/>
    </source>
</evidence>
<dbReference type="SUPFAM" id="SSF51395">
    <property type="entry name" value="FMN-linked oxidoreductases"/>
    <property type="match status" value="1"/>
</dbReference>
<evidence type="ECO:0000313" key="8">
    <source>
        <dbReference type="Proteomes" id="UP000076078"/>
    </source>
</evidence>
<evidence type="ECO:0000256" key="4">
    <source>
        <dbReference type="ARBA" id="ARBA00022857"/>
    </source>
</evidence>
<dbReference type="InterPro" id="IPR013785">
    <property type="entry name" value="Aldolase_TIM"/>
</dbReference>
<dbReference type="PANTHER" id="PTHR43303:SF4">
    <property type="entry name" value="NADPH DEHYDROGENASE C23G7.10C-RELATED"/>
    <property type="match status" value="1"/>
</dbReference>
<dbReference type="CDD" id="cd02932">
    <property type="entry name" value="OYE_YqiM_FMN"/>
    <property type="match status" value="1"/>
</dbReference>
<comment type="cofactor">
    <cofactor evidence="1">
        <name>FMN</name>
        <dbReference type="ChEBI" id="CHEBI:58210"/>
    </cofactor>
</comment>
<keyword evidence="8" id="KW-1185">Reference proteome</keyword>
<dbReference type="Pfam" id="PF00724">
    <property type="entry name" value="Oxidored_FMN"/>
    <property type="match status" value="1"/>
</dbReference>
<comment type="caution">
    <text evidence="7">The sequence shown here is derived from an EMBL/GenBank/DDBJ whole genome shotgun (WGS) entry which is preliminary data.</text>
</comment>
<dbReference type="GO" id="GO:0010181">
    <property type="term" value="F:FMN binding"/>
    <property type="evidence" value="ECO:0007669"/>
    <property type="project" value="InterPro"/>
</dbReference>
<organism evidence="7 8">
    <name type="scientific">Tieghemostelium lacteum</name>
    <name type="common">Slime mold</name>
    <name type="synonym">Dictyostelium lacteum</name>
    <dbReference type="NCBI Taxonomy" id="361077"/>
    <lineage>
        <taxon>Eukaryota</taxon>
        <taxon>Amoebozoa</taxon>
        <taxon>Evosea</taxon>
        <taxon>Eumycetozoa</taxon>
        <taxon>Dictyostelia</taxon>
        <taxon>Dictyosteliales</taxon>
        <taxon>Raperosteliaceae</taxon>
        <taxon>Tieghemostelium</taxon>
    </lineage>
</organism>
<name>A0A152A6U8_TIELA</name>
<sequence>MVHREFEYPYKLPEDYLPIGHVKNQSTDNSKGIPTLFQPIQIKDMLLKNRIIVSPMCMYSSKDGYMNDFHMVHYSQYSRGGASLIIFEASAVCKDGRISSADAGIYMDEHIEGLKKIVNFIHANDTKVGIQISHAGRKSSSTPPFLPNARRTVALEDGGWEFYGPTEIPFHSDSKLIPHQLTIDQINEIIKSFGQAARRALEAGFDMIDLHSAHGYLLDSFLSSTSNKRTDQYGGDFNSRIKLLLDVIKEVRVYWPISKPLFVRISCTEWVENGWTLDDSLKLTEILQEQGLVDLIDCSTGGNSQNQKITVGPMYQVPFSSEIRQKSKILTSAVGLIKNAADSEEILKQGKADLIMYGRPFLKDPYFGHKLASELGIDLEVPIQYNMTRR</sequence>
<keyword evidence="2" id="KW-0285">Flavoprotein</keyword>
<evidence type="ECO:0000259" key="6">
    <source>
        <dbReference type="Pfam" id="PF00724"/>
    </source>
</evidence>